<keyword evidence="6" id="KW-0326">Glycosidase</keyword>
<gene>
    <name evidence="9" type="ORF">SAMN06295885_0218</name>
</gene>
<dbReference type="InterPro" id="IPR016286">
    <property type="entry name" value="FUC_metazoa-typ"/>
</dbReference>
<dbReference type="GO" id="GO:0016139">
    <property type="term" value="P:glycoside catabolic process"/>
    <property type="evidence" value="ECO:0007669"/>
    <property type="project" value="TreeGrafter"/>
</dbReference>
<evidence type="ECO:0000256" key="6">
    <source>
        <dbReference type="ARBA" id="ARBA00023295"/>
    </source>
</evidence>
<dbReference type="STRING" id="1891671.SAMN06295885_0218"/>
<dbReference type="InterPro" id="IPR017853">
    <property type="entry name" value="GH"/>
</dbReference>
<dbReference type="Proteomes" id="UP000193711">
    <property type="component" value="Unassembled WGS sequence"/>
</dbReference>
<evidence type="ECO:0000256" key="2">
    <source>
        <dbReference type="ARBA" id="ARBA00007951"/>
    </source>
</evidence>
<protein>
    <recommendedName>
        <fullName evidence="3">alpha-L-fucosidase</fullName>
        <ecNumber evidence="3">3.2.1.51</ecNumber>
    </recommendedName>
</protein>
<dbReference type="Pfam" id="PF01120">
    <property type="entry name" value="Alpha_L_fucos"/>
    <property type="match status" value="1"/>
</dbReference>
<dbReference type="SMART" id="SM00812">
    <property type="entry name" value="Alpha_L_fucos"/>
    <property type="match status" value="1"/>
</dbReference>
<dbReference type="PANTHER" id="PTHR10030">
    <property type="entry name" value="ALPHA-L-FUCOSIDASE"/>
    <property type="match status" value="1"/>
</dbReference>
<dbReference type="Gene3D" id="3.20.20.80">
    <property type="entry name" value="Glycosidases"/>
    <property type="match status" value="1"/>
</dbReference>
<dbReference type="RefSeq" id="WP_085474774.1">
    <property type="nucleotide sequence ID" value="NZ_FXBM01000001.1"/>
</dbReference>
<evidence type="ECO:0000256" key="7">
    <source>
        <dbReference type="PIRSR" id="PIRSR001092-1"/>
    </source>
</evidence>
<accession>A0A1X7MVC4</accession>
<feature type="domain" description="Glycoside hydrolase family 29 N-terminal" evidence="8">
    <location>
        <begin position="6"/>
        <end position="322"/>
    </location>
</feature>
<organism evidence="9 10">
    <name type="scientific">Rathayibacter oskolensis</name>
    <dbReference type="NCBI Taxonomy" id="1891671"/>
    <lineage>
        <taxon>Bacteria</taxon>
        <taxon>Bacillati</taxon>
        <taxon>Actinomycetota</taxon>
        <taxon>Actinomycetes</taxon>
        <taxon>Micrococcales</taxon>
        <taxon>Microbacteriaceae</taxon>
        <taxon>Rathayibacter</taxon>
    </lineage>
</organism>
<dbReference type="GO" id="GO:0004560">
    <property type="term" value="F:alpha-L-fucosidase activity"/>
    <property type="evidence" value="ECO:0007669"/>
    <property type="project" value="InterPro"/>
</dbReference>
<feature type="site" description="May be important for catalysis" evidence="7">
    <location>
        <position position="256"/>
    </location>
</feature>
<proteinExistence type="inferred from homology"/>
<dbReference type="GO" id="GO:0006004">
    <property type="term" value="P:fucose metabolic process"/>
    <property type="evidence" value="ECO:0007669"/>
    <property type="project" value="InterPro"/>
</dbReference>
<dbReference type="PIRSF" id="PIRSF001092">
    <property type="entry name" value="Alpha-L-fucosidase"/>
    <property type="match status" value="1"/>
</dbReference>
<reference evidence="10" key="1">
    <citation type="submission" date="2017-04" db="EMBL/GenBank/DDBJ databases">
        <authorList>
            <person name="Varghese N."/>
            <person name="Submissions S."/>
        </authorList>
    </citation>
    <scope>NUCLEOTIDE SEQUENCE [LARGE SCALE GENOMIC DNA]</scope>
    <source>
        <strain evidence="10">VKM Ac-2121</strain>
    </source>
</reference>
<dbReference type="PRINTS" id="PR00741">
    <property type="entry name" value="GLHYDRLASE29"/>
</dbReference>
<sequence>MSSAPAAWFTHDRFGMFVHWGLYALPARHEWVMNFEKTPTDEYERYAAYFDPDLYDPRAWARAAREAGMRYVVLTTKHHEGFCLWDSALTDYTAMNTPAARDLVREFVDAVRAEGLKVGFYHSLLDWHHPDFTIDGRHPRRDDSPEEIAALDEGRDMARYREYLHGQIRELLTGYGRIDYLFYDFSYANDHHHPVWGGKGRDDWGSEELMALTRELQPGIVVNDRLEIPGDIVTPEQYQPDRPMEVDGVPVAWEACQTINGSWGYFRDNHNHKAPELVIRMLIDGVSKNGNMLLNVGPNGRGELDPVALGTLSAFGDWMHLHARSIYGAGASEFTPPVDSRYTQRGDRLYLHLFAWPFEHVHLPGLAGRVAYAQLLNDASEIPFREIDPDVKPLTTGIGGQAPGTLTLTLPVVRPDVAVPVIELFLK</sequence>
<evidence type="ECO:0000256" key="4">
    <source>
        <dbReference type="ARBA" id="ARBA00022729"/>
    </source>
</evidence>
<evidence type="ECO:0000313" key="10">
    <source>
        <dbReference type="Proteomes" id="UP000193711"/>
    </source>
</evidence>
<dbReference type="GO" id="GO:0005764">
    <property type="term" value="C:lysosome"/>
    <property type="evidence" value="ECO:0007669"/>
    <property type="project" value="TreeGrafter"/>
</dbReference>
<dbReference type="InterPro" id="IPR057739">
    <property type="entry name" value="Glyco_hydro_29_N"/>
</dbReference>
<dbReference type="OrthoDB" id="5526311at2"/>
<keyword evidence="5" id="KW-0378">Hydrolase</keyword>
<dbReference type="PANTHER" id="PTHR10030:SF37">
    <property type="entry name" value="ALPHA-L-FUCOSIDASE-RELATED"/>
    <property type="match status" value="1"/>
</dbReference>
<dbReference type="SUPFAM" id="SSF51445">
    <property type="entry name" value="(Trans)glycosidases"/>
    <property type="match status" value="1"/>
</dbReference>
<evidence type="ECO:0000259" key="8">
    <source>
        <dbReference type="Pfam" id="PF01120"/>
    </source>
</evidence>
<evidence type="ECO:0000256" key="3">
    <source>
        <dbReference type="ARBA" id="ARBA00012662"/>
    </source>
</evidence>
<evidence type="ECO:0000256" key="1">
    <source>
        <dbReference type="ARBA" id="ARBA00004071"/>
    </source>
</evidence>
<dbReference type="EMBL" id="FXBM01000001">
    <property type="protein sequence ID" value="SMH28643.1"/>
    <property type="molecule type" value="Genomic_DNA"/>
</dbReference>
<evidence type="ECO:0000256" key="5">
    <source>
        <dbReference type="ARBA" id="ARBA00022801"/>
    </source>
</evidence>
<name>A0A1X7MVC4_9MICO</name>
<comment type="similarity">
    <text evidence="2">Belongs to the glycosyl hydrolase 29 family.</text>
</comment>
<evidence type="ECO:0000313" key="9">
    <source>
        <dbReference type="EMBL" id="SMH28643.1"/>
    </source>
</evidence>
<dbReference type="EC" id="3.2.1.51" evidence="3"/>
<keyword evidence="10" id="KW-1185">Reference proteome</keyword>
<dbReference type="AlphaFoldDB" id="A0A1X7MVC4"/>
<keyword evidence="4" id="KW-0732">Signal</keyword>
<comment type="function">
    <text evidence="1">Alpha-L-fucosidase is responsible for hydrolyzing the alpha-1,6-linked fucose joined to the reducing-end N-acetylglucosamine of the carbohydrate moieties of glycoproteins.</text>
</comment>
<dbReference type="InterPro" id="IPR000933">
    <property type="entry name" value="Glyco_hydro_29"/>
</dbReference>